<dbReference type="AlphaFoldDB" id="A7ERV2"/>
<sequence>MTSTSPTVMTSIDQRLEPKDNNNNNNNNVANSQQSDKEAFENFDFDKYFSKDPETSELVDDEAIISKPSEVETLDGTACESEPLSKDSETSEVVDDEAIASKPSEVKTKESTIHVQHPLDPVVIDLTESSDEELAPSVTTRKVQNDQSPSSSKSSTISLNKKRKHSKASSISTSESQDNVLPTGRCTRRKTSSRKHLSDENVFLDSSVEDIEKLLENRQEMALAENTRVGLIELKNKFLAWGAHDQRVTGEWEEVSNWY</sequence>
<evidence type="ECO:0000313" key="2">
    <source>
        <dbReference type="EMBL" id="EDN92194.1"/>
    </source>
</evidence>
<gene>
    <name evidence="2" type="ORF">SS1G_08057</name>
</gene>
<feature type="compositionally biased region" description="Basic and acidic residues" evidence="1">
    <location>
        <begin position="35"/>
        <end position="54"/>
    </location>
</feature>
<feature type="compositionally biased region" description="Polar residues" evidence="1">
    <location>
        <begin position="168"/>
        <end position="180"/>
    </location>
</feature>
<feature type="region of interest" description="Disordered" evidence="1">
    <location>
        <begin position="1"/>
        <end position="197"/>
    </location>
</feature>
<feature type="compositionally biased region" description="Polar residues" evidence="1">
    <location>
        <begin position="1"/>
        <end position="13"/>
    </location>
</feature>
<evidence type="ECO:0000313" key="3">
    <source>
        <dbReference type="Proteomes" id="UP000001312"/>
    </source>
</evidence>
<accession>A7ERV2</accession>
<dbReference type="GeneID" id="5487607"/>
<proteinExistence type="predicted"/>
<dbReference type="RefSeq" id="XP_001591430.1">
    <property type="nucleotide sequence ID" value="XM_001591380.1"/>
</dbReference>
<evidence type="ECO:0000256" key="1">
    <source>
        <dbReference type="SAM" id="MobiDB-lite"/>
    </source>
</evidence>
<feature type="compositionally biased region" description="Low complexity" evidence="1">
    <location>
        <begin position="148"/>
        <end position="158"/>
    </location>
</feature>
<dbReference type="Proteomes" id="UP000001312">
    <property type="component" value="Unassembled WGS sequence"/>
</dbReference>
<feature type="compositionally biased region" description="Basic residues" evidence="1">
    <location>
        <begin position="186"/>
        <end position="195"/>
    </location>
</feature>
<feature type="compositionally biased region" description="Polar residues" evidence="1">
    <location>
        <begin position="137"/>
        <end position="147"/>
    </location>
</feature>
<reference evidence="3" key="1">
    <citation type="journal article" date="2011" name="PLoS Genet.">
        <title>Genomic analysis of the necrotrophic fungal pathogens Sclerotinia sclerotiorum and Botrytis cinerea.</title>
        <authorList>
            <person name="Amselem J."/>
            <person name="Cuomo C.A."/>
            <person name="van Kan J.A."/>
            <person name="Viaud M."/>
            <person name="Benito E.P."/>
            <person name="Couloux A."/>
            <person name="Coutinho P.M."/>
            <person name="de Vries R.P."/>
            <person name="Dyer P.S."/>
            <person name="Fillinger S."/>
            <person name="Fournier E."/>
            <person name="Gout L."/>
            <person name="Hahn M."/>
            <person name="Kohn L."/>
            <person name="Lapalu N."/>
            <person name="Plummer K.M."/>
            <person name="Pradier J.M."/>
            <person name="Quevillon E."/>
            <person name="Sharon A."/>
            <person name="Simon A."/>
            <person name="ten Have A."/>
            <person name="Tudzynski B."/>
            <person name="Tudzynski P."/>
            <person name="Wincker P."/>
            <person name="Andrew M."/>
            <person name="Anthouard V."/>
            <person name="Beever R.E."/>
            <person name="Beffa R."/>
            <person name="Benoit I."/>
            <person name="Bouzid O."/>
            <person name="Brault B."/>
            <person name="Chen Z."/>
            <person name="Choquer M."/>
            <person name="Collemare J."/>
            <person name="Cotton P."/>
            <person name="Danchin E.G."/>
            <person name="Da Silva C."/>
            <person name="Gautier A."/>
            <person name="Giraud C."/>
            <person name="Giraud T."/>
            <person name="Gonzalez C."/>
            <person name="Grossetete S."/>
            <person name="Guldener U."/>
            <person name="Henrissat B."/>
            <person name="Howlett B.J."/>
            <person name="Kodira C."/>
            <person name="Kretschmer M."/>
            <person name="Lappartient A."/>
            <person name="Leroch M."/>
            <person name="Levis C."/>
            <person name="Mauceli E."/>
            <person name="Neuveglise C."/>
            <person name="Oeser B."/>
            <person name="Pearson M."/>
            <person name="Poulain J."/>
            <person name="Poussereau N."/>
            <person name="Quesneville H."/>
            <person name="Rascle C."/>
            <person name="Schumacher J."/>
            <person name="Segurens B."/>
            <person name="Sexton A."/>
            <person name="Silva E."/>
            <person name="Sirven C."/>
            <person name="Soanes D.M."/>
            <person name="Talbot N.J."/>
            <person name="Templeton M."/>
            <person name="Yandava C."/>
            <person name="Yarden O."/>
            <person name="Zeng Q."/>
            <person name="Rollins J.A."/>
            <person name="Lebrun M.H."/>
            <person name="Dickman M."/>
        </authorList>
    </citation>
    <scope>NUCLEOTIDE SEQUENCE [LARGE SCALE GENOMIC DNA]</scope>
    <source>
        <strain evidence="3">ATCC 18683 / 1980 / Ss-1</strain>
    </source>
</reference>
<name>A7ERV2_SCLS1</name>
<dbReference type="InParanoid" id="A7ERV2"/>
<dbReference type="KEGG" id="ssl:SS1G_08057"/>
<dbReference type="EMBL" id="CH476630">
    <property type="protein sequence ID" value="EDN92194.1"/>
    <property type="molecule type" value="Genomic_DNA"/>
</dbReference>
<organism evidence="2 3">
    <name type="scientific">Sclerotinia sclerotiorum (strain ATCC 18683 / 1980 / Ss-1)</name>
    <name type="common">White mold</name>
    <name type="synonym">Whetzelinia sclerotiorum</name>
    <dbReference type="NCBI Taxonomy" id="665079"/>
    <lineage>
        <taxon>Eukaryota</taxon>
        <taxon>Fungi</taxon>
        <taxon>Dikarya</taxon>
        <taxon>Ascomycota</taxon>
        <taxon>Pezizomycotina</taxon>
        <taxon>Leotiomycetes</taxon>
        <taxon>Helotiales</taxon>
        <taxon>Sclerotiniaceae</taxon>
        <taxon>Sclerotinia</taxon>
    </lineage>
</organism>
<keyword evidence="3" id="KW-1185">Reference proteome</keyword>
<protein>
    <submittedName>
        <fullName evidence="2">Uncharacterized protein</fullName>
    </submittedName>
</protein>